<sequence>MSTKTLKLFIASSIMIASSGVSGHAEMASSAQAKPQVSEVHLNFGDNIGVERTLRLPLLQQKGHYYLSLVDSELMFWDIKFVRQKDGSLLIQNPDITAVLTQDSSWITLNGAKMKRGGPILTMLNGKPYLALGELASLLGQRVTYDAKTRTIDFDYKGRYFKGYPNENITVWINQTEGQLYMSEGDEHPRQIAAIGKLGDDRFSAYAEMVSEDNIVITVNDHYESRSSDQYKTYHLLFYKGELVRQTATDMEHDRTVQAGDYILLPDGDQVLWVRPDGTIEKAIDYVGILGEQATIVYADQDIILFQTVANHLHVLYSLNDQSTVYLYKELLPLMEQRMIEKDGYSDDLTFLGRDGDTLKFIHRFIAIDGFDGPSTEYKYDLKQPTSSSSTEVTNN</sequence>
<feature type="chain" id="PRO_5038763793" description="Copper amine oxidase-like protein" evidence="1">
    <location>
        <begin position="24"/>
        <end position="396"/>
    </location>
</feature>
<comment type="caution">
    <text evidence="2">The sequence shown here is derived from an EMBL/GenBank/DDBJ whole genome shotgun (WGS) entry which is preliminary data.</text>
</comment>
<dbReference type="RefSeq" id="WP_110044351.1">
    <property type="nucleotide sequence ID" value="NZ_CP054612.1"/>
</dbReference>
<evidence type="ECO:0008006" key="4">
    <source>
        <dbReference type="Google" id="ProtNLM"/>
    </source>
</evidence>
<dbReference type="OrthoDB" id="2578443at2"/>
<keyword evidence="3" id="KW-1185">Reference proteome</keyword>
<keyword evidence="1" id="KW-0732">Signal</keyword>
<name>A0A2V2YXI1_9BACL</name>
<evidence type="ECO:0000256" key="1">
    <source>
        <dbReference type="SAM" id="SignalP"/>
    </source>
</evidence>
<protein>
    <recommendedName>
        <fullName evidence="4">Copper amine oxidase-like protein</fullName>
    </recommendedName>
</protein>
<reference evidence="2 3" key="1">
    <citation type="submission" date="2018-05" db="EMBL/GenBank/DDBJ databases">
        <title>Genomic Encyclopedia of Type Strains, Phase III (KMG-III): the genomes of soil and plant-associated and newly described type strains.</title>
        <authorList>
            <person name="Whitman W."/>
        </authorList>
    </citation>
    <scope>NUCLEOTIDE SEQUENCE [LARGE SCALE GENOMIC DNA]</scope>
    <source>
        <strain evidence="2 3">CECT 5696</strain>
    </source>
</reference>
<accession>A0A2V2YXI1</accession>
<dbReference type="AlphaFoldDB" id="A0A2V2YXI1"/>
<proteinExistence type="predicted"/>
<gene>
    <name evidence="2" type="ORF">DFQ01_108147</name>
</gene>
<dbReference type="EMBL" id="QGTQ01000008">
    <property type="protein sequence ID" value="PWW02870.1"/>
    <property type="molecule type" value="Genomic_DNA"/>
</dbReference>
<organism evidence="2 3">
    <name type="scientific">Paenibacillus cellulosilyticus</name>
    <dbReference type="NCBI Taxonomy" id="375489"/>
    <lineage>
        <taxon>Bacteria</taxon>
        <taxon>Bacillati</taxon>
        <taxon>Bacillota</taxon>
        <taxon>Bacilli</taxon>
        <taxon>Bacillales</taxon>
        <taxon>Paenibacillaceae</taxon>
        <taxon>Paenibacillus</taxon>
    </lineage>
</organism>
<feature type="signal peptide" evidence="1">
    <location>
        <begin position="1"/>
        <end position="23"/>
    </location>
</feature>
<dbReference type="Proteomes" id="UP000246635">
    <property type="component" value="Unassembled WGS sequence"/>
</dbReference>
<evidence type="ECO:0000313" key="3">
    <source>
        <dbReference type="Proteomes" id="UP000246635"/>
    </source>
</evidence>
<evidence type="ECO:0000313" key="2">
    <source>
        <dbReference type="EMBL" id="PWW02870.1"/>
    </source>
</evidence>